<reference evidence="2 3" key="1">
    <citation type="submission" date="2018-08" db="EMBL/GenBank/DDBJ databases">
        <title>Comparative analysis of Burkholderia isolates from Puerto Rico.</title>
        <authorList>
            <person name="Hall C."/>
            <person name="Sahl J."/>
            <person name="Wagner D."/>
        </authorList>
    </citation>
    <scope>NUCLEOTIDE SEQUENCE [LARGE SCALE GENOMIC DNA]</scope>
    <source>
        <strain evidence="2 3">Bp9025</strain>
    </source>
</reference>
<gene>
    <name evidence="2" type="ORF">DF051_13935</name>
</gene>
<dbReference type="Proteomes" id="UP000277921">
    <property type="component" value="Unassembled WGS sequence"/>
</dbReference>
<dbReference type="Gene3D" id="3.40.190.10">
    <property type="entry name" value="Periplasmic binding protein-like II"/>
    <property type="match status" value="1"/>
</dbReference>
<dbReference type="AlphaFoldDB" id="A0A3N8PXE7"/>
<evidence type="ECO:0000313" key="2">
    <source>
        <dbReference type="EMBL" id="RQT16248.1"/>
    </source>
</evidence>
<dbReference type="SUPFAM" id="SSF53850">
    <property type="entry name" value="Periplasmic binding protein-like II"/>
    <property type="match status" value="1"/>
</dbReference>
<proteinExistence type="predicted"/>
<comment type="caution">
    <text evidence="2">The sequence shown here is derived from an EMBL/GenBank/DDBJ whole genome shotgun (WGS) entry which is preliminary data.</text>
</comment>
<name>A0A3N8PXE7_9BURK</name>
<dbReference type="EMBL" id="QTQV01000007">
    <property type="protein sequence ID" value="RQT16248.1"/>
    <property type="molecule type" value="Genomic_DNA"/>
</dbReference>
<accession>A0A3N8PXE7</accession>
<organism evidence="2 3">
    <name type="scientific">Burkholderia contaminans</name>
    <dbReference type="NCBI Taxonomy" id="488447"/>
    <lineage>
        <taxon>Bacteria</taxon>
        <taxon>Pseudomonadati</taxon>
        <taxon>Pseudomonadota</taxon>
        <taxon>Betaproteobacteria</taxon>
        <taxon>Burkholderiales</taxon>
        <taxon>Burkholderiaceae</taxon>
        <taxon>Burkholderia</taxon>
        <taxon>Burkholderia cepacia complex</taxon>
    </lineage>
</organism>
<protein>
    <submittedName>
        <fullName evidence="2">Uncharacterized protein</fullName>
    </submittedName>
</protein>
<sequence>MGEAALILRGHPDDLAVNSTIRAVGDLRKHRLIAFRMPTTGRDGPLGCVEHGRTVTLTIECRFRLNHGEALAEAAALGAGLARFPRFSPKPTCAAARSLQCRPCVDFLVRIENDSRRRPIINLHGGKQNGCTSTAASPPSRRQPCHFPFSRWP</sequence>
<evidence type="ECO:0000313" key="3">
    <source>
        <dbReference type="Proteomes" id="UP000277921"/>
    </source>
</evidence>
<evidence type="ECO:0000256" key="1">
    <source>
        <dbReference type="SAM" id="MobiDB-lite"/>
    </source>
</evidence>
<feature type="region of interest" description="Disordered" evidence="1">
    <location>
        <begin position="122"/>
        <end position="153"/>
    </location>
</feature>